<evidence type="ECO:0000313" key="10">
    <source>
        <dbReference type="Proteomes" id="UP001172082"/>
    </source>
</evidence>
<keyword evidence="3 6" id="KW-0812">Transmembrane</keyword>
<dbReference type="Pfam" id="PF02687">
    <property type="entry name" value="FtsX"/>
    <property type="match status" value="2"/>
</dbReference>
<dbReference type="RefSeq" id="WP_346753762.1">
    <property type="nucleotide sequence ID" value="NZ_JAUJEA010000008.1"/>
</dbReference>
<evidence type="ECO:0000256" key="2">
    <source>
        <dbReference type="ARBA" id="ARBA00022475"/>
    </source>
</evidence>
<comment type="caution">
    <text evidence="9">The sequence shown here is derived from an EMBL/GenBank/DDBJ whole genome shotgun (WGS) entry which is preliminary data.</text>
</comment>
<protein>
    <submittedName>
        <fullName evidence="9">ABC transporter permease</fullName>
    </submittedName>
</protein>
<gene>
    <name evidence="9" type="ORF">QQ008_20280</name>
</gene>
<keyword evidence="10" id="KW-1185">Reference proteome</keyword>
<dbReference type="NCBIfam" id="NF038404">
    <property type="entry name" value="perm_prefix_2"/>
    <property type="match status" value="1"/>
</dbReference>
<dbReference type="EMBL" id="JAUJEA010000008">
    <property type="protein sequence ID" value="MDN5203739.1"/>
    <property type="molecule type" value="Genomic_DNA"/>
</dbReference>
<organism evidence="9 10">
    <name type="scientific">Splendidivirga corallicola</name>
    <dbReference type="NCBI Taxonomy" id="3051826"/>
    <lineage>
        <taxon>Bacteria</taxon>
        <taxon>Pseudomonadati</taxon>
        <taxon>Bacteroidota</taxon>
        <taxon>Cytophagia</taxon>
        <taxon>Cytophagales</taxon>
        <taxon>Splendidivirgaceae</taxon>
        <taxon>Splendidivirga</taxon>
    </lineage>
</organism>
<keyword evidence="2" id="KW-1003">Cell membrane</keyword>
<feature type="transmembrane region" description="Helical" evidence="6">
    <location>
        <begin position="830"/>
        <end position="849"/>
    </location>
</feature>
<evidence type="ECO:0000259" key="7">
    <source>
        <dbReference type="Pfam" id="PF02687"/>
    </source>
</evidence>
<name>A0ABT8KSL8_9BACT</name>
<feature type="transmembrane region" description="Helical" evidence="6">
    <location>
        <begin position="745"/>
        <end position="767"/>
    </location>
</feature>
<feature type="domain" description="ABC3 transporter permease C-terminal" evidence="7">
    <location>
        <begin position="356"/>
        <end position="466"/>
    </location>
</feature>
<evidence type="ECO:0000256" key="5">
    <source>
        <dbReference type="ARBA" id="ARBA00023136"/>
    </source>
</evidence>
<evidence type="ECO:0000256" key="4">
    <source>
        <dbReference type="ARBA" id="ARBA00022989"/>
    </source>
</evidence>
<proteinExistence type="predicted"/>
<feature type="domain" description="ABC3 transporter permease C-terminal" evidence="7">
    <location>
        <begin position="747"/>
        <end position="855"/>
    </location>
</feature>
<evidence type="ECO:0000256" key="3">
    <source>
        <dbReference type="ARBA" id="ARBA00022692"/>
    </source>
</evidence>
<feature type="transmembrane region" description="Helical" evidence="6">
    <location>
        <begin position="489"/>
        <end position="512"/>
    </location>
</feature>
<feature type="transmembrane region" description="Helical" evidence="6">
    <location>
        <begin position="405"/>
        <end position="427"/>
    </location>
</feature>
<evidence type="ECO:0000256" key="1">
    <source>
        <dbReference type="ARBA" id="ARBA00004651"/>
    </source>
</evidence>
<keyword evidence="4 6" id="KW-1133">Transmembrane helix</keyword>
<dbReference type="Proteomes" id="UP001172082">
    <property type="component" value="Unassembled WGS sequence"/>
</dbReference>
<dbReference type="InterPro" id="IPR003838">
    <property type="entry name" value="ABC3_permease_C"/>
</dbReference>
<keyword evidence="5 6" id="KW-0472">Membrane</keyword>
<accession>A0ABT8KSL8</accession>
<evidence type="ECO:0000259" key="8">
    <source>
        <dbReference type="Pfam" id="PF12704"/>
    </source>
</evidence>
<evidence type="ECO:0000256" key="6">
    <source>
        <dbReference type="SAM" id="Phobius"/>
    </source>
</evidence>
<evidence type="ECO:0000313" key="9">
    <source>
        <dbReference type="EMBL" id="MDN5203739.1"/>
    </source>
</evidence>
<reference evidence="9" key="1">
    <citation type="submission" date="2023-06" db="EMBL/GenBank/DDBJ databases">
        <title>Genomic of Parafulvivirga corallium.</title>
        <authorList>
            <person name="Wang G."/>
        </authorList>
    </citation>
    <scope>NUCLEOTIDE SEQUENCE</scope>
    <source>
        <strain evidence="9">BMA10</strain>
    </source>
</reference>
<sequence length="866" mass="99605">MSNPSSIEPPKWAKRFLRWFCNPGIREYIEGDLDELFLTEYQTHDLKTAKKRYIKRVLGLLRPFALRREPSYHNRFNFFSMLKNYFKIALRNIHKNWRYSATNIIGLTIGLTCSALVALYVQHELSYDNFHHDPENTYRVAAFRPKGGGWFPTLPIDHAEKLLQKEFPEIKKMARFRRTKTEYVTFRDKKFGEDHALITNPGTEFFDIFKFEFLLGDPKTALEKPNTVVITERTAKRYFGSELPLNQVIQYDTMELMIGGVIENVPTNSHLQFDLLIANKNGVENAASNFCYFLMNDQFDPEHFKQKISNLGLSPTEDDILSEFDVQPVQDIHFQSKYTYELKPPGDIRYLYIFSIIGVIILIISCTNYMNLSIATYAGRNNEIAVRKVMGAGKLSLAGQFLFDALFYSFLSLPLALILMKFCLPVLNNLMEVTLDERLLYSPTYILALLLVALFTGLLAGSYPALVMPRFQAIQLFRKQLFKPNKKINLRRILVTFQFTLLIVLISAGWIMHQQLQFLRNIDLGFEKEGILKIERAWDLGKWENYENLKNKLLMHPHILNVSTGAVPGDEDYGLNFKTADSDIIHGDVISLSVDIDYLETLNIRSAEGNFLFLDKEEKPQLSVFINETFAKRLGYDDPVGKNIISNPGTEWEKERTINGVIKDFHFSSLRHQVDPLIIYAARERKWVGQNVLIKINMKNVSEVKEFTHEAWNTIVPDEPIHMEFMEEDINEFYDQEDRLASTTIYLSIIAIGLAALGLLGLSAYLSSLRIKEIGVRKVLGASAQSILILLNKEFVLLVMIATFLASAVTYFILQHWLENYIYQININPLIFIIVGSISLFFVLLAVSYQSLKAALANPADAIRYE</sequence>
<feature type="transmembrane region" description="Helical" evidence="6">
    <location>
        <begin position="350"/>
        <end position="370"/>
    </location>
</feature>
<dbReference type="PANTHER" id="PTHR30572">
    <property type="entry name" value="MEMBRANE COMPONENT OF TRANSPORTER-RELATED"/>
    <property type="match status" value="1"/>
</dbReference>
<dbReference type="InterPro" id="IPR050250">
    <property type="entry name" value="Macrolide_Exporter_MacB"/>
</dbReference>
<feature type="domain" description="MacB-like periplasmic core" evidence="8">
    <location>
        <begin position="100"/>
        <end position="310"/>
    </location>
</feature>
<feature type="transmembrane region" description="Helical" evidence="6">
    <location>
        <begin position="101"/>
        <end position="121"/>
    </location>
</feature>
<dbReference type="PANTHER" id="PTHR30572:SF18">
    <property type="entry name" value="ABC-TYPE MACROLIDE FAMILY EXPORT SYSTEM PERMEASE COMPONENT 2"/>
    <property type="match status" value="1"/>
</dbReference>
<dbReference type="InterPro" id="IPR025857">
    <property type="entry name" value="MacB_PCD"/>
</dbReference>
<dbReference type="InterPro" id="IPR047699">
    <property type="entry name" value="Permease_put_prefix"/>
</dbReference>
<feature type="transmembrane region" description="Helical" evidence="6">
    <location>
        <begin position="447"/>
        <end position="468"/>
    </location>
</feature>
<feature type="transmembrane region" description="Helical" evidence="6">
    <location>
        <begin position="795"/>
        <end position="818"/>
    </location>
</feature>
<comment type="subcellular location">
    <subcellularLocation>
        <location evidence="1">Cell membrane</location>
        <topology evidence="1">Multi-pass membrane protein</topology>
    </subcellularLocation>
</comment>
<dbReference type="Pfam" id="PF12704">
    <property type="entry name" value="MacB_PCD"/>
    <property type="match status" value="1"/>
</dbReference>